<dbReference type="EMBL" id="CH916371">
    <property type="protein sequence ID" value="EDV91687.1"/>
    <property type="molecule type" value="Genomic_DNA"/>
</dbReference>
<protein>
    <submittedName>
        <fullName evidence="1">GH24511</fullName>
    </submittedName>
</protein>
<name>B4JLS6_DROGR</name>
<gene>
    <name evidence="1" type="primary">Dgri\GH24511</name>
    <name evidence="1" type="ORF">Dgri_GH24511</name>
</gene>
<evidence type="ECO:0000313" key="1">
    <source>
        <dbReference type="EMBL" id="EDV91687.1"/>
    </source>
</evidence>
<dbReference type="HOGENOM" id="CLU_2833829_0_0_1"/>
<dbReference type="InParanoid" id="B4JLS6"/>
<dbReference type="AlphaFoldDB" id="B4JLS6"/>
<accession>B4JLS6</accession>
<organism evidence="2">
    <name type="scientific">Drosophila grimshawi</name>
    <name type="common">Hawaiian fruit fly</name>
    <name type="synonym">Idiomyia grimshawi</name>
    <dbReference type="NCBI Taxonomy" id="7222"/>
    <lineage>
        <taxon>Eukaryota</taxon>
        <taxon>Metazoa</taxon>
        <taxon>Ecdysozoa</taxon>
        <taxon>Arthropoda</taxon>
        <taxon>Hexapoda</taxon>
        <taxon>Insecta</taxon>
        <taxon>Pterygota</taxon>
        <taxon>Neoptera</taxon>
        <taxon>Endopterygota</taxon>
        <taxon>Diptera</taxon>
        <taxon>Brachycera</taxon>
        <taxon>Muscomorpha</taxon>
        <taxon>Ephydroidea</taxon>
        <taxon>Drosophilidae</taxon>
        <taxon>Drosophila</taxon>
        <taxon>Hawaiian Drosophila</taxon>
    </lineage>
</organism>
<keyword evidence="2" id="KW-1185">Reference proteome</keyword>
<dbReference type="Proteomes" id="UP000001070">
    <property type="component" value="Unassembled WGS sequence"/>
</dbReference>
<sequence length="66" mass="7647">MVPPFAARIAYHEHFIFDVIGNSYESHEQQQFGISIDLSDSPLTGIMEWRGIAELTEQQQKKKLLR</sequence>
<proteinExistence type="predicted"/>
<evidence type="ECO:0000313" key="2">
    <source>
        <dbReference type="Proteomes" id="UP000001070"/>
    </source>
</evidence>
<reference evidence="1 2" key="1">
    <citation type="journal article" date="2007" name="Nature">
        <title>Evolution of genes and genomes on the Drosophila phylogeny.</title>
        <authorList>
            <consortium name="Drosophila 12 Genomes Consortium"/>
            <person name="Clark A.G."/>
            <person name="Eisen M.B."/>
            <person name="Smith D.R."/>
            <person name="Bergman C.M."/>
            <person name="Oliver B."/>
            <person name="Markow T.A."/>
            <person name="Kaufman T.C."/>
            <person name="Kellis M."/>
            <person name="Gelbart W."/>
            <person name="Iyer V.N."/>
            <person name="Pollard D.A."/>
            <person name="Sackton T.B."/>
            <person name="Larracuente A.M."/>
            <person name="Singh N.D."/>
            <person name="Abad J.P."/>
            <person name="Abt D.N."/>
            <person name="Adryan B."/>
            <person name="Aguade M."/>
            <person name="Akashi H."/>
            <person name="Anderson W.W."/>
            <person name="Aquadro C.F."/>
            <person name="Ardell D.H."/>
            <person name="Arguello R."/>
            <person name="Artieri C.G."/>
            <person name="Barbash D.A."/>
            <person name="Barker D."/>
            <person name="Barsanti P."/>
            <person name="Batterham P."/>
            <person name="Batzoglou S."/>
            <person name="Begun D."/>
            <person name="Bhutkar A."/>
            <person name="Blanco E."/>
            <person name="Bosak S.A."/>
            <person name="Bradley R.K."/>
            <person name="Brand A.D."/>
            <person name="Brent M.R."/>
            <person name="Brooks A.N."/>
            <person name="Brown R.H."/>
            <person name="Butlin R.K."/>
            <person name="Caggese C."/>
            <person name="Calvi B.R."/>
            <person name="Bernardo de Carvalho A."/>
            <person name="Caspi A."/>
            <person name="Castrezana S."/>
            <person name="Celniker S.E."/>
            <person name="Chang J.L."/>
            <person name="Chapple C."/>
            <person name="Chatterji S."/>
            <person name="Chinwalla A."/>
            <person name="Civetta A."/>
            <person name="Clifton S.W."/>
            <person name="Comeron J.M."/>
            <person name="Costello J.C."/>
            <person name="Coyne J.A."/>
            <person name="Daub J."/>
            <person name="David R.G."/>
            <person name="Delcher A.L."/>
            <person name="Delehaunty K."/>
            <person name="Do C.B."/>
            <person name="Ebling H."/>
            <person name="Edwards K."/>
            <person name="Eickbush T."/>
            <person name="Evans J.D."/>
            <person name="Filipski A."/>
            <person name="Findeiss S."/>
            <person name="Freyhult E."/>
            <person name="Fulton L."/>
            <person name="Fulton R."/>
            <person name="Garcia A.C."/>
            <person name="Gardiner A."/>
            <person name="Garfield D.A."/>
            <person name="Garvin B.E."/>
            <person name="Gibson G."/>
            <person name="Gilbert D."/>
            <person name="Gnerre S."/>
            <person name="Godfrey J."/>
            <person name="Good R."/>
            <person name="Gotea V."/>
            <person name="Gravely B."/>
            <person name="Greenberg A.J."/>
            <person name="Griffiths-Jones S."/>
            <person name="Gross S."/>
            <person name="Guigo R."/>
            <person name="Gustafson E.A."/>
            <person name="Haerty W."/>
            <person name="Hahn M.W."/>
            <person name="Halligan D.L."/>
            <person name="Halpern A.L."/>
            <person name="Halter G.M."/>
            <person name="Han M.V."/>
            <person name="Heger A."/>
            <person name="Hillier L."/>
            <person name="Hinrichs A.S."/>
            <person name="Holmes I."/>
            <person name="Hoskins R.A."/>
            <person name="Hubisz M.J."/>
            <person name="Hultmark D."/>
            <person name="Huntley M.A."/>
            <person name="Jaffe D.B."/>
            <person name="Jagadeeshan S."/>
            <person name="Jeck W.R."/>
            <person name="Johnson J."/>
            <person name="Jones C.D."/>
            <person name="Jordan W.C."/>
            <person name="Karpen G.H."/>
            <person name="Kataoka E."/>
            <person name="Keightley P.D."/>
            <person name="Kheradpour P."/>
            <person name="Kirkness E.F."/>
            <person name="Koerich L.B."/>
            <person name="Kristiansen K."/>
            <person name="Kudrna D."/>
            <person name="Kulathinal R.J."/>
            <person name="Kumar S."/>
            <person name="Kwok R."/>
            <person name="Lander E."/>
            <person name="Langley C.H."/>
            <person name="Lapoint R."/>
            <person name="Lazzaro B.P."/>
            <person name="Lee S.J."/>
            <person name="Levesque L."/>
            <person name="Li R."/>
            <person name="Lin C.F."/>
            <person name="Lin M.F."/>
            <person name="Lindblad-Toh K."/>
            <person name="Llopart A."/>
            <person name="Long M."/>
            <person name="Low L."/>
            <person name="Lozovsky E."/>
            <person name="Lu J."/>
            <person name="Luo M."/>
            <person name="Machado C.A."/>
            <person name="Makalowski W."/>
            <person name="Marzo M."/>
            <person name="Matsuda M."/>
            <person name="Matzkin L."/>
            <person name="McAllister B."/>
            <person name="McBride C.S."/>
            <person name="McKernan B."/>
            <person name="McKernan K."/>
            <person name="Mendez-Lago M."/>
            <person name="Minx P."/>
            <person name="Mollenhauer M.U."/>
            <person name="Montooth K."/>
            <person name="Mount S.M."/>
            <person name="Mu X."/>
            <person name="Myers E."/>
            <person name="Negre B."/>
            <person name="Newfeld S."/>
            <person name="Nielsen R."/>
            <person name="Noor M.A."/>
            <person name="O'Grady P."/>
            <person name="Pachter L."/>
            <person name="Papaceit M."/>
            <person name="Parisi M.J."/>
            <person name="Parisi M."/>
            <person name="Parts L."/>
            <person name="Pedersen J.S."/>
            <person name="Pesole G."/>
            <person name="Phillippy A.M."/>
            <person name="Ponting C.P."/>
            <person name="Pop M."/>
            <person name="Porcelli D."/>
            <person name="Powell J.R."/>
            <person name="Prohaska S."/>
            <person name="Pruitt K."/>
            <person name="Puig M."/>
            <person name="Quesneville H."/>
            <person name="Ram K.R."/>
            <person name="Rand D."/>
            <person name="Rasmussen M.D."/>
            <person name="Reed L.K."/>
            <person name="Reenan R."/>
            <person name="Reily A."/>
            <person name="Remington K.A."/>
            <person name="Rieger T.T."/>
            <person name="Ritchie M.G."/>
            <person name="Robin C."/>
            <person name="Rogers Y.H."/>
            <person name="Rohde C."/>
            <person name="Rozas J."/>
            <person name="Rubenfield M.J."/>
            <person name="Ruiz A."/>
            <person name="Russo S."/>
            <person name="Salzberg S.L."/>
            <person name="Sanchez-Gracia A."/>
            <person name="Saranga D.J."/>
            <person name="Sato H."/>
            <person name="Schaeffer S.W."/>
            <person name="Schatz M.C."/>
            <person name="Schlenke T."/>
            <person name="Schwartz R."/>
            <person name="Segarra C."/>
            <person name="Singh R.S."/>
            <person name="Sirot L."/>
            <person name="Sirota M."/>
            <person name="Sisneros N.B."/>
            <person name="Smith C.D."/>
            <person name="Smith T.F."/>
            <person name="Spieth J."/>
            <person name="Stage D.E."/>
            <person name="Stark A."/>
            <person name="Stephan W."/>
            <person name="Strausberg R.L."/>
            <person name="Strempel S."/>
            <person name="Sturgill D."/>
            <person name="Sutton G."/>
            <person name="Sutton G.G."/>
            <person name="Tao W."/>
            <person name="Teichmann S."/>
            <person name="Tobari Y.N."/>
            <person name="Tomimura Y."/>
            <person name="Tsolas J.M."/>
            <person name="Valente V.L."/>
            <person name="Venter E."/>
            <person name="Venter J.C."/>
            <person name="Vicario S."/>
            <person name="Vieira F.G."/>
            <person name="Vilella A.J."/>
            <person name="Villasante A."/>
            <person name="Walenz B."/>
            <person name="Wang J."/>
            <person name="Wasserman M."/>
            <person name="Watts T."/>
            <person name="Wilson D."/>
            <person name="Wilson R.K."/>
            <person name="Wing R.A."/>
            <person name="Wolfner M.F."/>
            <person name="Wong A."/>
            <person name="Wong G.K."/>
            <person name="Wu C.I."/>
            <person name="Wu G."/>
            <person name="Yamamoto D."/>
            <person name="Yang H.P."/>
            <person name="Yang S.P."/>
            <person name="Yorke J.A."/>
            <person name="Yoshida K."/>
            <person name="Zdobnov E."/>
            <person name="Zhang P."/>
            <person name="Zhang Y."/>
            <person name="Zimin A.V."/>
            <person name="Baldwin J."/>
            <person name="Abdouelleil A."/>
            <person name="Abdulkadir J."/>
            <person name="Abebe A."/>
            <person name="Abera B."/>
            <person name="Abreu J."/>
            <person name="Acer S.C."/>
            <person name="Aftuck L."/>
            <person name="Alexander A."/>
            <person name="An P."/>
            <person name="Anderson E."/>
            <person name="Anderson S."/>
            <person name="Arachi H."/>
            <person name="Azer M."/>
            <person name="Bachantsang P."/>
            <person name="Barry A."/>
            <person name="Bayul T."/>
            <person name="Berlin A."/>
            <person name="Bessette D."/>
            <person name="Bloom T."/>
            <person name="Blye J."/>
            <person name="Boguslavskiy L."/>
            <person name="Bonnet C."/>
            <person name="Boukhgalter B."/>
            <person name="Bourzgui I."/>
            <person name="Brown A."/>
            <person name="Cahill P."/>
            <person name="Channer S."/>
            <person name="Cheshatsang Y."/>
            <person name="Chuda L."/>
            <person name="Citroen M."/>
            <person name="Collymore A."/>
            <person name="Cooke P."/>
            <person name="Costello M."/>
            <person name="D'Aco K."/>
            <person name="Daza R."/>
            <person name="De Haan G."/>
            <person name="DeGray S."/>
            <person name="DeMaso C."/>
            <person name="Dhargay N."/>
            <person name="Dooley K."/>
            <person name="Dooley E."/>
            <person name="Doricent M."/>
            <person name="Dorje P."/>
            <person name="Dorjee K."/>
            <person name="Dupes A."/>
            <person name="Elong R."/>
            <person name="Falk J."/>
            <person name="Farina A."/>
            <person name="Faro S."/>
            <person name="Ferguson D."/>
            <person name="Fisher S."/>
            <person name="Foley C.D."/>
            <person name="Franke A."/>
            <person name="Friedrich D."/>
            <person name="Gadbois L."/>
            <person name="Gearin G."/>
            <person name="Gearin C.R."/>
            <person name="Giannoukos G."/>
            <person name="Goode T."/>
            <person name="Graham J."/>
            <person name="Grandbois E."/>
            <person name="Grewal S."/>
            <person name="Gyaltsen K."/>
            <person name="Hafez N."/>
            <person name="Hagos B."/>
            <person name="Hall J."/>
            <person name="Henson C."/>
            <person name="Hollinger A."/>
            <person name="Honan T."/>
            <person name="Huard M.D."/>
            <person name="Hughes L."/>
            <person name="Hurhula B."/>
            <person name="Husby M.E."/>
            <person name="Kamat A."/>
            <person name="Kanga B."/>
            <person name="Kashin S."/>
            <person name="Khazanovich D."/>
            <person name="Kisner P."/>
            <person name="Lance K."/>
            <person name="Lara M."/>
            <person name="Lee W."/>
            <person name="Lennon N."/>
            <person name="Letendre F."/>
            <person name="LeVine R."/>
            <person name="Lipovsky A."/>
            <person name="Liu X."/>
            <person name="Liu J."/>
            <person name="Liu S."/>
            <person name="Lokyitsang T."/>
            <person name="Lokyitsang Y."/>
            <person name="Lubonja R."/>
            <person name="Lui A."/>
            <person name="MacDonald P."/>
            <person name="Magnisalis V."/>
            <person name="Maru K."/>
            <person name="Matthews C."/>
            <person name="McCusker W."/>
            <person name="McDonough S."/>
            <person name="Mehta T."/>
            <person name="Meldrim J."/>
            <person name="Meneus L."/>
            <person name="Mihai O."/>
            <person name="Mihalev A."/>
            <person name="Mihova T."/>
            <person name="Mittelman R."/>
            <person name="Mlenga V."/>
            <person name="Montmayeur A."/>
            <person name="Mulrain L."/>
            <person name="Navidi A."/>
            <person name="Naylor J."/>
            <person name="Negash T."/>
            <person name="Nguyen T."/>
            <person name="Nguyen N."/>
            <person name="Nicol R."/>
            <person name="Norbu C."/>
            <person name="Norbu N."/>
            <person name="Novod N."/>
            <person name="O'Neill B."/>
            <person name="Osman S."/>
            <person name="Markiewicz E."/>
            <person name="Oyono O.L."/>
            <person name="Patti C."/>
            <person name="Phunkhang P."/>
            <person name="Pierre F."/>
            <person name="Priest M."/>
            <person name="Raghuraman S."/>
            <person name="Rege F."/>
            <person name="Reyes R."/>
            <person name="Rise C."/>
            <person name="Rogov P."/>
            <person name="Ross K."/>
            <person name="Ryan E."/>
            <person name="Settipalli S."/>
            <person name="Shea T."/>
            <person name="Sherpa N."/>
            <person name="Shi L."/>
            <person name="Shih D."/>
            <person name="Sparrow T."/>
            <person name="Spaulding J."/>
            <person name="Stalker J."/>
            <person name="Stange-Thomann N."/>
            <person name="Stavropoulos S."/>
            <person name="Stone C."/>
            <person name="Strader C."/>
            <person name="Tesfaye S."/>
            <person name="Thomson T."/>
            <person name="Thoulutsang Y."/>
            <person name="Thoulutsang D."/>
            <person name="Topham K."/>
            <person name="Topping I."/>
            <person name="Tsamla T."/>
            <person name="Vassiliev H."/>
            <person name="Vo A."/>
            <person name="Wangchuk T."/>
            <person name="Wangdi T."/>
            <person name="Weiand M."/>
            <person name="Wilkinson J."/>
            <person name="Wilson A."/>
            <person name="Yadav S."/>
            <person name="Young G."/>
            <person name="Yu Q."/>
            <person name="Zembek L."/>
            <person name="Zhong D."/>
            <person name="Zimmer A."/>
            <person name="Zwirko Z."/>
            <person name="Jaffe D.B."/>
            <person name="Alvarez P."/>
            <person name="Brockman W."/>
            <person name="Butler J."/>
            <person name="Chin C."/>
            <person name="Gnerre S."/>
            <person name="Grabherr M."/>
            <person name="Kleber M."/>
            <person name="Mauceli E."/>
            <person name="MacCallum I."/>
        </authorList>
    </citation>
    <scope>NUCLEOTIDE SEQUENCE [LARGE SCALE GENOMIC DNA]</scope>
    <source>
        <strain evidence="2">Tucson 15287-2541.00</strain>
    </source>
</reference>